<proteinExistence type="predicted"/>
<sequence length="222" mass="25204">ISNIDWLSSTLSVAIVDPLISSFISDVLECDKPCFERFTILCGLLNLKSLKHSDIKILGSMLLYAETSLLLNLINTFLDARPKKSSDQVRQLFEKAGSILLQMEKKVSYLQEEWTDASTNTVMLSLNIMRKSKKIDDWLKYSIKINAAVLNIVSSQVSIQEDQASSKSSQPYSGNIPLQVLITQLSEFSSNRDTEKHPCLWLENEIVKSRINDINVRCRVRF</sequence>
<organism evidence="1">
    <name type="scientific">Mesocestoides corti</name>
    <name type="common">Flatworm</name>
    <dbReference type="NCBI Taxonomy" id="53468"/>
    <lineage>
        <taxon>Eukaryota</taxon>
        <taxon>Metazoa</taxon>
        <taxon>Spiralia</taxon>
        <taxon>Lophotrochozoa</taxon>
        <taxon>Platyhelminthes</taxon>
        <taxon>Cestoda</taxon>
        <taxon>Eucestoda</taxon>
        <taxon>Cyclophyllidea</taxon>
        <taxon>Mesocestoididae</taxon>
        <taxon>Mesocestoides</taxon>
    </lineage>
</organism>
<dbReference type="AlphaFoldDB" id="A0A5K3ES81"/>
<reference evidence="1" key="1">
    <citation type="submission" date="2019-11" db="UniProtKB">
        <authorList>
            <consortium name="WormBaseParasite"/>
        </authorList>
    </citation>
    <scope>IDENTIFICATION</scope>
</reference>
<evidence type="ECO:0000313" key="1">
    <source>
        <dbReference type="WBParaSite" id="MCU_002692-RC"/>
    </source>
</evidence>
<name>A0A5K3ES81_MESCO</name>
<accession>A0A5K3ES81</accession>
<dbReference type="WBParaSite" id="MCU_002692-RC">
    <property type="protein sequence ID" value="MCU_002692-RC"/>
    <property type="gene ID" value="MCU_002692"/>
</dbReference>
<protein>
    <submittedName>
        <fullName evidence="1">COMM domain-containing protein</fullName>
    </submittedName>
</protein>